<proteinExistence type="predicted"/>
<dbReference type="Proteomes" id="UP001596547">
    <property type="component" value="Unassembled WGS sequence"/>
</dbReference>
<dbReference type="AlphaFoldDB" id="A0ABD6AGE6"/>
<dbReference type="InterPro" id="IPR029071">
    <property type="entry name" value="Ubiquitin-like_domsf"/>
</dbReference>
<dbReference type="PROSITE" id="PS50053">
    <property type="entry name" value="UBIQUITIN_2"/>
    <property type="match status" value="1"/>
</dbReference>
<dbReference type="Gene3D" id="3.10.20.90">
    <property type="entry name" value="Phosphatidylinositol 3-kinase Catalytic Subunit, Chain A, domain 1"/>
    <property type="match status" value="1"/>
</dbReference>
<gene>
    <name evidence="3" type="ORF">ACFQPE_19935</name>
</gene>
<dbReference type="InterPro" id="IPR000626">
    <property type="entry name" value="Ubiquitin-like_dom"/>
</dbReference>
<keyword evidence="4" id="KW-1185">Reference proteome</keyword>
<name>A0ABD6AGE6_9EURY</name>
<evidence type="ECO:0000259" key="2">
    <source>
        <dbReference type="PROSITE" id="PS50053"/>
    </source>
</evidence>
<dbReference type="RefSeq" id="WP_276306125.1">
    <property type="nucleotide sequence ID" value="NZ_CP119993.1"/>
</dbReference>
<sequence>MGSNNPAQNDRPDEQTSVTLTVKSGRGDDPQEFTFPQETTVGDAAQEAADDFGLTGNNPTFVHDGTPLDQQRPLVSYDLDGATVILSTNDGGV</sequence>
<dbReference type="SUPFAM" id="SSF54236">
    <property type="entry name" value="Ubiquitin-like"/>
    <property type="match status" value="1"/>
</dbReference>
<comment type="caution">
    <text evidence="3">The sequence shown here is derived from an EMBL/GenBank/DDBJ whole genome shotgun (WGS) entry which is preliminary data.</text>
</comment>
<reference evidence="3 4" key="1">
    <citation type="journal article" date="2019" name="Int. J. Syst. Evol. Microbiol.">
        <title>The Global Catalogue of Microorganisms (GCM) 10K type strain sequencing project: providing services to taxonomists for standard genome sequencing and annotation.</title>
        <authorList>
            <consortium name="The Broad Institute Genomics Platform"/>
            <consortium name="The Broad Institute Genome Sequencing Center for Infectious Disease"/>
            <person name="Wu L."/>
            <person name="Ma J."/>
        </authorList>
    </citation>
    <scope>NUCLEOTIDE SEQUENCE [LARGE SCALE GENOMIC DNA]</scope>
    <source>
        <strain evidence="3 4">PSR21</strain>
    </source>
</reference>
<evidence type="ECO:0000313" key="3">
    <source>
        <dbReference type="EMBL" id="MFC7319044.1"/>
    </source>
</evidence>
<dbReference type="EMBL" id="JBHTBF010000003">
    <property type="protein sequence ID" value="MFC7319044.1"/>
    <property type="molecule type" value="Genomic_DNA"/>
</dbReference>
<dbReference type="GeneID" id="79317767"/>
<feature type="region of interest" description="Disordered" evidence="1">
    <location>
        <begin position="50"/>
        <end position="69"/>
    </location>
</feature>
<protein>
    <recommendedName>
        <fullName evidence="2">Ubiquitin-like domain-containing protein</fullName>
    </recommendedName>
</protein>
<feature type="region of interest" description="Disordered" evidence="1">
    <location>
        <begin position="1"/>
        <end position="37"/>
    </location>
</feature>
<evidence type="ECO:0000256" key="1">
    <source>
        <dbReference type="SAM" id="MobiDB-lite"/>
    </source>
</evidence>
<feature type="domain" description="Ubiquitin-like" evidence="2">
    <location>
        <begin position="18"/>
        <end position="85"/>
    </location>
</feature>
<accession>A0ABD6AGE6</accession>
<evidence type="ECO:0000313" key="4">
    <source>
        <dbReference type="Proteomes" id="UP001596547"/>
    </source>
</evidence>
<organism evidence="3 4">
    <name type="scientific">Halomarina halobia</name>
    <dbReference type="NCBI Taxonomy" id="3033386"/>
    <lineage>
        <taxon>Archaea</taxon>
        <taxon>Methanobacteriati</taxon>
        <taxon>Methanobacteriota</taxon>
        <taxon>Stenosarchaea group</taxon>
        <taxon>Halobacteria</taxon>
        <taxon>Halobacteriales</taxon>
        <taxon>Natronomonadaceae</taxon>
        <taxon>Halomarina</taxon>
    </lineage>
</organism>